<gene>
    <name evidence="3" type="ORF">AUJ35_03390</name>
</gene>
<reference evidence="3 4" key="1">
    <citation type="journal article" date="2016" name="Environ. Microbiol.">
        <title>Genomic resolution of a cold subsurface aquifer community provides metabolic insights for novel microbes adapted to high CO concentrations.</title>
        <authorList>
            <person name="Probst A.J."/>
            <person name="Castelle C.J."/>
            <person name="Singh A."/>
            <person name="Brown C.T."/>
            <person name="Anantharaman K."/>
            <person name="Sharon I."/>
            <person name="Hug L.A."/>
            <person name="Burstein D."/>
            <person name="Emerson J.B."/>
            <person name="Thomas B.C."/>
            <person name="Banfield J.F."/>
        </authorList>
    </citation>
    <scope>NUCLEOTIDE SEQUENCE [LARGE SCALE GENOMIC DNA]</scope>
    <source>
        <strain evidence="3">CG1_02_41_21</strain>
    </source>
</reference>
<feature type="transmembrane region" description="Helical" evidence="1">
    <location>
        <begin position="280"/>
        <end position="308"/>
    </location>
</feature>
<dbReference type="PANTHER" id="PTHR42208">
    <property type="entry name" value="HEAVY METAL TRANSPORTER-RELATED"/>
    <property type="match status" value="1"/>
</dbReference>
<feature type="transmembrane region" description="Helical" evidence="1">
    <location>
        <begin position="252"/>
        <end position="274"/>
    </location>
</feature>
<dbReference type="InterPro" id="IPR006121">
    <property type="entry name" value="HMA_dom"/>
</dbReference>
<dbReference type="Proteomes" id="UP000182860">
    <property type="component" value="Unassembled WGS sequence"/>
</dbReference>
<feature type="transmembrane region" description="Helical" evidence="1">
    <location>
        <begin position="86"/>
        <end position="103"/>
    </location>
</feature>
<feature type="transmembrane region" description="Helical" evidence="1">
    <location>
        <begin position="167"/>
        <end position="187"/>
    </location>
</feature>
<feature type="domain" description="HMA" evidence="2">
    <location>
        <begin position="5"/>
        <end position="70"/>
    </location>
</feature>
<evidence type="ECO:0000259" key="2">
    <source>
        <dbReference type="PROSITE" id="PS50846"/>
    </source>
</evidence>
<dbReference type="PROSITE" id="PS50846">
    <property type="entry name" value="HMA_2"/>
    <property type="match status" value="1"/>
</dbReference>
<feature type="transmembrane region" description="Helical" evidence="1">
    <location>
        <begin position="315"/>
        <end position="336"/>
    </location>
</feature>
<organism evidence="3 4">
    <name type="scientific">Candidatus Falkowbacteria bacterium CG1_02_41_21</name>
    <dbReference type="NCBI Taxonomy" id="1805147"/>
    <lineage>
        <taxon>Bacteria</taxon>
        <taxon>Candidatus Falkowiibacteriota</taxon>
    </lineage>
</organism>
<keyword evidence="1" id="KW-0472">Membrane</keyword>
<dbReference type="InterPro" id="IPR008972">
    <property type="entry name" value="Cupredoxin"/>
</dbReference>
<dbReference type="Pfam" id="PF00403">
    <property type="entry name" value="HMA"/>
    <property type="match status" value="1"/>
</dbReference>
<sequence>MSEIKKVFWSVSGLHCKSCEMLIEDELKNIHRVISVSASQQKSLVEITYQEEPDLNQIKGAITKLGYQVDDHKEVGARGSVRFKDYLNIILIFAIILGIYFLLKKLAWFDWDLNAQNLTWPLIIMVGVLAGFSSCLSLVGGLVLGIAANYAKNNSAQNFWSKFKPHVLFNIGRISGYFILGGSLGLLGEAFQLSITAISLITLLAALVMLFMGLKMTGLFPALEKVSLTLPKNISRVFSLNKKSDRISWPQILLSGALTFFLPCGFTQAMQVYAIASASFLGGGLVMALFALGTTPGLLTLGGLVAVFKGRWLKVFYKVVSVLLIIFGVLNIINVIRLTGLNSINFSVQSDSKKIVSVDPNVRIIDGVQVVNMEENNRGYTPNSFTIIKGVPVKWVIDAKAPYSCASALVVKSLKIRKMLVAGENIVEFIPPVAGQIKFSCSMGMYTGYFNVVEK</sequence>
<evidence type="ECO:0000256" key="1">
    <source>
        <dbReference type="SAM" id="Phobius"/>
    </source>
</evidence>
<dbReference type="SUPFAM" id="SSF49503">
    <property type="entry name" value="Cupredoxins"/>
    <property type="match status" value="1"/>
</dbReference>
<protein>
    <recommendedName>
        <fullName evidence="2">HMA domain-containing protein</fullName>
    </recommendedName>
</protein>
<dbReference type="InterPro" id="IPR036163">
    <property type="entry name" value="HMA_dom_sf"/>
</dbReference>
<dbReference type="Gene3D" id="2.60.40.420">
    <property type="entry name" value="Cupredoxins - blue copper proteins"/>
    <property type="match status" value="1"/>
</dbReference>
<dbReference type="CDD" id="cd00371">
    <property type="entry name" value="HMA"/>
    <property type="match status" value="1"/>
</dbReference>
<feature type="transmembrane region" description="Helical" evidence="1">
    <location>
        <begin position="123"/>
        <end position="146"/>
    </location>
</feature>
<dbReference type="Gene3D" id="3.30.70.100">
    <property type="match status" value="1"/>
</dbReference>
<dbReference type="EMBL" id="MNUV01000061">
    <property type="protein sequence ID" value="OIO06792.1"/>
    <property type="molecule type" value="Genomic_DNA"/>
</dbReference>
<dbReference type="PANTHER" id="PTHR42208:SF1">
    <property type="entry name" value="HEAVY METAL TRANSPORTER"/>
    <property type="match status" value="1"/>
</dbReference>
<accession>A0A1J4T5M8</accession>
<dbReference type="SUPFAM" id="SSF55008">
    <property type="entry name" value="HMA, heavy metal-associated domain"/>
    <property type="match status" value="1"/>
</dbReference>
<keyword evidence="1" id="KW-1133">Transmembrane helix</keyword>
<dbReference type="AlphaFoldDB" id="A0A1J4T5M8"/>
<proteinExistence type="predicted"/>
<dbReference type="Pfam" id="PF13386">
    <property type="entry name" value="DsbD_2"/>
    <property type="match status" value="1"/>
</dbReference>
<feature type="transmembrane region" description="Helical" evidence="1">
    <location>
        <begin position="193"/>
        <end position="214"/>
    </location>
</feature>
<name>A0A1J4T5M8_9BACT</name>
<dbReference type="GO" id="GO:0046872">
    <property type="term" value="F:metal ion binding"/>
    <property type="evidence" value="ECO:0007669"/>
    <property type="project" value="InterPro"/>
</dbReference>
<keyword evidence="1" id="KW-0812">Transmembrane</keyword>
<comment type="caution">
    <text evidence="3">The sequence shown here is derived from an EMBL/GenBank/DDBJ whole genome shotgun (WGS) entry which is preliminary data.</text>
</comment>
<dbReference type="InterPro" id="IPR039447">
    <property type="entry name" value="UreH-like_TM_dom"/>
</dbReference>
<evidence type="ECO:0000313" key="3">
    <source>
        <dbReference type="EMBL" id="OIO06792.1"/>
    </source>
</evidence>
<evidence type="ECO:0000313" key="4">
    <source>
        <dbReference type="Proteomes" id="UP000182860"/>
    </source>
</evidence>